<evidence type="ECO:0000256" key="1">
    <source>
        <dbReference type="SAM" id="MobiDB-lite"/>
    </source>
</evidence>
<reference evidence="2" key="2">
    <citation type="submission" date="2015-03" db="UniProtKB">
        <authorList>
            <consortium name="EnsemblPlants"/>
        </authorList>
    </citation>
    <scope>IDENTIFICATION</scope>
</reference>
<dbReference type="Proteomes" id="UP000026960">
    <property type="component" value="Chromosome 6"/>
</dbReference>
<sequence length="211" mass="22691">MRELSVTLSIRQVQLRSLEEEEEAAAGGRSGAHVAEQEGEVFSSVIVGGAHSLEEEVAPVVSESERGMEEEAAVDPVVSEAERGMEEEEVAPVVSESERGMEEEAAVDPVVSEAERGMEEEEVAPVVGEARRSVAWRSFSLIITDTFCHDQQNPKHFLIIYTTHCDRGRSISAEEAIQTVAQLLLAESPSSPPLAAAAAAAAPPNTRARRT</sequence>
<dbReference type="HOGENOM" id="CLU_1306526_0_0_1"/>
<dbReference type="AlphaFoldDB" id="A0A0D3GDA3"/>
<evidence type="ECO:0000313" key="2">
    <source>
        <dbReference type="EnsemblPlants" id="OBART06G04590.2"/>
    </source>
</evidence>
<keyword evidence="3" id="KW-1185">Reference proteome</keyword>
<evidence type="ECO:0000313" key="3">
    <source>
        <dbReference type="Proteomes" id="UP000026960"/>
    </source>
</evidence>
<name>A0A0D3GDA3_9ORYZ</name>
<accession>A0A0D3GDA3</accession>
<feature type="region of interest" description="Disordered" evidence="1">
    <location>
        <begin position="57"/>
        <end position="118"/>
    </location>
</feature>
<dbReference type="EnsemblPlants" id="OBART06G04590.2">
    <property type="protein sequence ID" value="OBART06G04590.2"/>
    <property type="gene ID" value="OBART06G04590"/>
</dbReference>
<protein>
    <submittedName>
        <fullName evidence="2">Uncharacterized protein</fullName>
    </submittedName>
</protein>
<reference evidence="2" key="1">
    <citation type="journal article" date="2009" name="Rice">
        <title>De Novo Next Generation Sequencing of Plant Genomes.</title>
        <authorList>
            <person name="Rounsley S."/>
            <person name="Marri P.R."/>
            <person name="Yu Y."/>
            <person name="He R."/>
            <person name="Sisneros N."/>
            <person name="Goicoechea J.L."/>
            <person name="Lee S.J."/>
            <person name="Angelova A."/>
            <person name="Kudrna D."/>
            <person name="Luo M."/>
            <person name="Affourtit J."/>
            <person name="Desany B."/>
            <person name="Knight J."/>
            <person name="Niazi F."/>
            <person name="Egholm M."/>
            <person name="Wing R.A."/>
        </authorList>
    </citation>
    <scope>NUCLEOTIDE SEQUENCE [LARGE SCALE GENOMIC DNA]</scope>
    <source>
        <strain evidence="2">cv. IRGC 105608</strain>
    </source>
</reference>
<proteinExistence type="predicted"/>
<dbReference type="Gramene" id="OBART06G04590.2">
    <property type="protein sequence ID" value="OBART06G04590.2"/>
    <property type="gene ID" value="OBART06G04590"/>
</dbReference>
<organism evidence="2">
    <name type="scientific">Oryza barthii</name>
    <dbReference type="NCBI Taxonomy" id="65489"/>
    <lineage>
        <taxon>Eukaryota</taxon>
        <taxon>Viridiplantae</taxon>
        <taxon>Streptophyta</taxon>
        <taxon>Embryophyta</taxon>
        <taxon>Tracheophyta</taxon>
        <taxon>Spermatophyta</taxon>
        <taxon>Magnoliopsida</taxon>
        <taxon>Liliopsida</taxon>
        <taxon>Poales</taxon>
        <taxon>Poaceae</taxon>
        <taxon>BOP clade</taxon>
        <taxon>Oryzoideae</taxon>
        <taxon>Oryzeae</taxon>
        <taxon>Oryzinae</taxon>
        <taxon>Oryza</taxon>
    </lineage>
</organism>